<dbReference type="PANTHER" id="PTHR36452">
    <property type="entry name" value="CHROMOSOME 12, WHOLE GENOME SHOTGUN SEQUENCE"/>
    <property type="match status" value="1"/>
</dbReference>
<evidence type="ECO:0000256" key="1">
    <source>
        <dbReference type="SAM" id="MobiDB-lite"/>
    </source>
</evidence>
<dbReference type="PANTHER" id="PTHR36452:SF1">
    <property type="entry name" value="DUF2461 DOMAIN-CONTAINING PROTEIN"/>
    <property type="match status" value="1"/>
</dbReference>
<dbReference type="OrthoDB" id="2537769at2759"/>
<feature type="compositionally biased region" description="Basic residues" evidence="1">
    <location>
        <begin position="31"/>
        <end position="47"/>
    </location>
</feature>
<accession>A0A0B7NBG5</accession>
<feature type="region of interest" description="Disordered" evidence="1">
    <location>
        <begin position="1"/>
        <end position="151"/>
    </location>
</feature>
<dbReference type="NCBIfam" id="TIGR02453">
    <property type="entry name" value="TIGR02453 family protein"/>
    <property type="match status" value="1"/>
</dbReference>
<evidence type="ECO:0000313" key="2">
    <source>
        <dbReference type="EMBL" id="CEP14801.1"/>
    </source>
</evidence>
<protein>
    <submittedName>
        <fullName evidence="2">Uncharacterized protein</fullName>
    </submittedName>
</protein>
<evidence type="ECO:0000313" key="3">
    <source>
        <dbReference type="Proteomes" id="UP000054107"/>
    </source>
</evidence>
<dbReference type="STRING" id="35722.A0A0B7NBG5"/>
<dbReference type="EMBL" id="LN731702">
    <property type="protein sequence ID" value="CEP14801.1"/>
    <property type="molecule type" value="Genomic_DNA"/>
</dbReference>
<reference evidence="2 3" key="1">
    <citation type="submission" date="2014-09" db="EMBL/GenBank/DDBJ databases">
        <authorList>
            <person name="Ellenberger Sabrina"/>
        </authorList>
    </citation>
    <scope>NUCLEOTIDE SEQUENCE [LARGE SCALE GENOMIC DNA]</scope>
    <source>
        <strain evidence="2 3">CBS 412.66</strain>
    </source>
</reference>
<proteinExistence type="predicted"/>
<keyword evidence="3" id="KW-1185">Reference proteome</keyword>
<gene>
    <name evidence="2" type="primary">PARPA_08986.1 scaffold 35302</name>
</gene>
<dbReference type="Proteomes" id="UP000054107">
    <property type="component" value="Unassembled WGS sequence"/>
</dbReference>
<name>A0A0B7NBG5_9FUNG</name>
<organism evidence="2 3">
    <name type="scientific">Parasitella parasitica</name>
    <dbReference type="NCBI Taxonomy" id="35722"/>
    <lineage>
        <taxon>Eukaryota</taxon>
        <taxon>Fungi</taxon>
        <taxon>Fungi incertae sedis</taxon>
        <taxon>Mucoromycota</taxon>
        <taxon>Mucoromycotina</taxon>
        <taxon>Mucoromycetes</taxon>
        <taxon>Mucorales</taxon>
        <taxon>Mucorineae</taxon>
        <taxon>Mucoraceae</taxon>
        <taxon>Parasitella</taxon>
    </lineage>
</organism>
<feature type="compositionally biased region" description="Acidic residues" evidence="1">
    <location>
        <begin position="135"/>
        <end position="144"/>
    </location>
</feature>
<feature type="compositionally biased region" description="Acidic residues" evidence="1">
    <location>
        <begin position="52"/>
        <end position="90"/>
    </location>
</feature>
<dbReference type="InterPro" id="IPR012808">
    <property type="entry name" value="CHP02453"/>
</dbReference>
<dbReference type="Pfam" id="PF09365">
    <property type="entry name" value="DUF2461"/>
    <property type="match status" value="1"/>
</dbReference>
<sequence>MVSERKRKAVSYTESDSDFMSDQEVRSTPVKGKKPITKKKNIGKRARKEILPPEDEDSESDFQNEQDDDLDEATEDEDEDKDQYNEEEEEQMTKPKTKSKAESKAKSKAKSKARPKPKVNIAGNTKKNAKTPVSSEEDDSDDQVFNENNVKKSRVVIPRPKGSPFADSISPNTLEFLAELAENNDRDFMRLRAKEWAAAKKDFTDFCSLLMTEVHQVDPTTRVEEAKHAVYRQNRDLRFSNDKSPYKRNLSASFSRTGRKFLDAGYHISIKPNNESMVGIGMWQPDSTRLANMRSGIIRHGNLLREALSTDALKEVFDGKFGTAILDDSDKLKVAPKNIAKDHPEIELLRYRSFAIVKRFTDEDVVSEGFLDKVMDVIEASVPFVAVVNAWV</sequence>
<dbReference type="AlphaFoldDB" id="A0A0B7NBG5"/>
<feature type="compositionally biased region" description="Basic residues" evidence="1">
    <location>
        <begin position="106"/>
        <end position="117"/>
    </location>
</feature>